<dbReference type="SUPFAM" id="SSF116842">
    <property type="entry name" value="XseB-like"/>
    <property type="match status" value="1"/>
</dbReference>
<sequence>MAETSKTDAKTKAAAGPAVSTLSFEAALAELESIVQRLEAGNVPLEESIAIYERGEALKKRCEALLGEAEARVATITRDADGRPTGTAPLDPA</sequence>
<evidence type="ECO:0000313" key="7">
    <source>
        <dbReference type="EMBL" id="BAF89114.1"/>
    </source>
</evidence>
<evidence type="ECO:0000256" key="6">
    <source>
        <dbReference type="HAMAP-Rule" id="MF_00337"/>
    </source>
</evidence>
<dbReference type="RefSeq" id="WP_012171640.1">
    <property type="nucleotide sequence ID" value="NC_009937.1"/>
</dbReference>
<evidence type="ECO:0000313" key="8">
    <source>
        <dbReference type="Proteomes" id="UP000000270"/>
    </source>
</evidence>
<keyword evidence="5 6" id="KW-0269">Exonuclease</keyword>
<dbReference type="GO" id="GO:0008855">
    <property type="term" value="F:exodeoxyribonuclease VII activity"/>
    <property type="evidence" value="ECO:0007669"/>
    <property type="project" value="UniProtKB-UniRule"/>
</dbReference>
<reference evidence="7 8" key="5">
    <citation type="journal article" date="2010" name="Appl. Environ. Microbiol.">
        <title>phrR-like gene praR of Azorhizobium caulinodans ORS571 is essential for symbiosis with Sesbania rostrata and is involved in expression of reb genes.</title>
        <authorList>
            <person name="Akiba N."/>
            <person name="Aono T."/>
            <person name="Toyazaki H."/>
            <person name="Sato S."/>
            <person name="Oyaizu H."/>
        </authorList>
    </citation>
    <scope>NUCLEOTIDE SEQUENCE [LARGE SCALE GENOMIC DNA]</scope>
    <source>
        <strain evidence="8">ATCC 43989 / DSM 5975 / JCM 20966 / LMG 6465 / NBRC 14845 / NCIMB 13405 / ORS 571</strain>
    </source>
</reference>
<evidence type="ECO:0000256" key="4">
    <source>
        <dbReference type="ARBA" id="ARBA00022801"/>
    </source>
</evidence>
<evidence type="ECO:0000256" key="1">
    <source>
        <dbReference type="ARBA" id="ARBA00009998"/>
    </source>
</evidence>
<protein>
    <recommendedName>
        <fullName evidence="6">Exodeoxyribonuclease 7 small subunit</fullName>
        <ecNumber evidence="6">3.1.11.6</ecNumber>
    </recommendedName>
    <alternativeName>
        <fullName evidence="6">Exodeoxyribonuclease VII small subunit</fullName>
        <shortName evidence="6">Exonuclease VII small subunit</shortName>
    </alternativeName>
</protein>
<keyword evidence="8" id="KW-1185">Reference proteome</keyword>
<dbReference type="AlphaFoldDB" id="A8IBT3"/>
<dbReference type="STRING" id="438753.AZC_3116"/>
<dbReference type="HAMAP" id="MF_00337">
    <property type="entry name" value="Exonuc_7_S"/>
    <property type="match status" value="1"/>
</dbReference>
<comment type="subunit">
    <text evidence="6">Heterooligomer composed of large and small subunits.</text>
</comment>
<organism evidence="7 8">
    <name type="scientific">Azorhizobium caulinodans (strain ATCC 43989 / DSM 5975 / JCM 20966 / LMG 6465 / NBRC 14845 / NCIMB 13405 / ORS 571)</name>
    <dbReference type="NCBI Taxonomy" id="438753"/>
    <lineage>
        <taxon>Bacteria</taxon>
        <taxon>Pseudomonadati</taxon>
        <taxon>Pseudomonadota</taxon>
        <taxon>Alphaproteobacteria</taxon>
        <taxon>Hyphomicrobiales</taxon>
        <taxon>Xanthobacteraceae</taxon>
        <taxon>Azorhizobium</taxon>
    </lineage>
</organism>
<dbReference type="NCBIfam" id="TIGR01280">
    <property type="entry name" value="xseB"/>
    <property type="match status" value="1"/>
</dbReference>
<dbReference type="GO" id="GO:0005829">
    <property type="term" value="C:cytosol"/>
    <property type="evidence" value="ECO:0007669"/>
    <property type="project" value="TreeGrafter"/>
</dbReference>
<dbReference type="EMBL" id="AP009384">
    <property type="protein sequence ID" value="BAF89114.1"/>
    <property type="molecule type" value="Genomic_DNA"/>
</dbReference>
<dbReference type="HOGENOM" id="CLU_145918_0_3_5"/>
<dbReference type="GO" id="GO:0006308">
    <property type="term" value="P:DNA catabolic process"/>
    <property type="evidence" value="ECO:0007669"/>
    <property type="project" value="UniProtKB-UniRule"/>
</dbReference>
<dbReference type="Proteomes" id="UP000000270">
    <property type="component" value="Chromosome"/>
</dbReference>
<comment type="subcellular location">
    <subcellularLocation>
        <location evidence="6">Cytoplasm</location>
    </subcellularLocation>
</comment>
<dbReference type="PANTHER" id="PTHR34137:SF1">
    <property type="entry name" value="EXODEOXYRIBONUCLEASE 7 SMALL SUBUNIT"/>
    <property type="match status" value="1"/>
</dbReference>
<dbReference type="KEGG" id="azc:AZC_3116"/>
<reference evidence="7 8" key="6">
    <citation type="journal article" date="2011" name="Appl. Environ. Microbiol.">
        <title>Involvement of the azorhizobial chromosome partition gene (parA) in the onset of bacteroid differentiation during Sesbania rostrata stem nodule development.</title>
        <authorList>
            <person name="Liu CT."/>
            <person name="Lee KB."/>
            <person name="Wang YS."/>
            <person name="Peng MH."/>
            <person name="Lee KT."/>
            <person name="Suzuki S."/>
            <person name="Suzuki T."/>
            <person name="Oyaizu H."/>
        </authorList>
    </citation>
    <scope>NUCLEOTIDE SEQUENCE [LARGE SCALE GENOMIC DNA]</scope>
    <source>
        <strain evidence="8">ATCC 43989 / DSM 5975 / JCM 20966 / LMG 6465 / NBRC 14845 / NCIMB 13405 / ORS 571</strain>
    </source>
</reference>
<dbReference type="Gene3D" id="1.10.287.1040">
    <property type="entry name" value="Exonuclease VII, small subunit"/>
    <property type="match status" value="1"/>
</dbReference>
<name>A8IBT3_AZOC5</name>
<dbReference type="NCBIfam" id="NF002139">
    <property type="entry name" value="PRK00977.1-3"/>
    <property type="match status" value="1"/>
</dbReference>
<dbReference type="GO" id="GO:0009318">
    <property type="term" value="C:exodeoxyribonuclease VII complex"/>
    <property type="evidence" value="ECO:0007669"/>
    <property type="project" value="UniProtKB-UniRule"/>
</dbReference>
<accession>A8IBT3</accession>
<reference evidence="7 8" key="1">
    <citation type="journal article" date="2007" name="Appl. Environ. Microbiol.">
        <title>Rhizobial factors required for stem nodule maturation and maintenance in Sesbania rostrata-Azorhizobium caulinodans ORS571 symbiosis.</title>
        <authorList>
            <person name="Suzuki S."/>
            <person name="Aono T."/>
            <person name="Lee KB."/>
            <person name="Suzuki T."/>
            <person name="Liu CT."/>
            <person name="Miwa H."/>
            <person name="Wakao S."/>
            <person name="Iki T."/>
            <person name="Oyaizu H."/>
        </authorList>
    </citation>
    <scope>NUCLEOTIDE SEQUENCE [LARGE SCALE GENOMIC DNA]</scope>
    <source>
        <strain evidence="8">ATCC 43989 / DSM 5975 / JCM 20966 / LMG 6465 / NBRC 14845 / NCIMB 13405 / ORS 571</strain>
    </source>
</reference>
<dbReference type="PANTHER" id="PTHR34137">
    <property type="entry name" value="EXODEOXYRIBONUCLEASE 7 SMALL SUBUNIT"/>
    <property type="match status" value="1"/>
</dbReference>
<proteinExistence type="inferred from homology"/>
<gene>
    <name evidence="6" type="primary">xseB</name>
    <name evidence="7" type="ordered locus">AZC_3116</name>
</gene>
<comment type="function">
    <text evidence="6">Bidirectionally degrades single-stranded DNA into large acid-insoluble oligonucleotides, which are then degraded further into small acid-soluble oligonucleotides.</text>
</comment>
<comment type="similarity">
    <text evidence="1 6">Belongs to the XseB family.</text>
</comment>
<reference evidence="7 8" key="4">
    <citation type="journal article" date="2009" name="Appl. Environ. Microbiol.">
        <title>Comparative genome-wide transcriptional profiling of Azorhizobium caulinodans ORS571 grown under free-living and symbiotic conditions.</title>
        <authorList>
            <person name="Tsukada S."/>
            <person name="Aono T."/>
            <person name="Akiba N."/>
            <person name="Lee KB."/>
            <person name="Liu CT."/>
            <person name="Toyazaki H."/>
            <person name="Oyaizu H."/>
        </authorList>
    </citation>
    <scope>NUCLEOTIDE SEQUENCE [LARGE SCALE GENOMIC DNA]</scope>
    <source>
        <strain evidence="8">ATCC 43989 / DSM 5975 / JCM 20966 / LMG 6465 / NBRC 14845 / NCIMB 13405 / ORS 571</strain>
    </source>
</reference>
<comment type="catalytic activity">
    <reaction evidence="6">
        <text>Exonucleolytic cleavage in either 5'- to 3'- or 3'- to 5'-direction to yield nucleoside 5'-phosphates.</text>
        <dbReference type="EC" id="3.1.11.6"/>
    </reaction>
</comment>
<reference evidence="8" key="2">
    <citation type="submission" date="2007-04" db="EMBL/GenBank/DDBJ databases">
        <title>Complete genome sequence of the nitrogen-fixing bacterium Azorhizobium caulinodans ORS571.</title>
        <authorList>
            <person name="Lee K.B."/>
            <person name="Backer P.D."/>
            <person name="Aono T."/>
            <person name="Liu C.T."/>
            <person name="Suzuki S."/>
            <person name="Suzuki T."/>
            <person name="Kaneko T."/>
            <person name="Yamada M."/>
            <person name="Tabata S."/>
            <person name="Kupfer D.M."/>
            <person name="Najar F.Z."/>
            <person name="Wiley G.B."/>
            <person name="Roe B."/>
            <person name="Binnewies T."/>
            <person name="Ussery D."/>
            <person name="Vereecke D."/>
            <person name="Gevers D."/>
            <person name="Holsters M."/>
            <person name="Oyaizu H."/>
        </authorList>
    </citation>
    <scope>NUCLEOTIDE SEQUENCE [LARGE SCALE GENOMIC DNA]</scope>
    <source>
        <strain evidence="8">ATCC 43989 / DSM 5975 / JCM 20966 / LMG 6465 / NBRC 14845 / NCIMB 13405 / ORS 571</strain>
    </source>
</reference>
<dbReference type="EC" id="3.1.11.6" evidence="6"/>
<dbReference type="InterPro" id="IPR037004">
    <property type="entry name" value="Exonuc_VII_ssu_sf"/>
</dbReference>
<evidence type="ECO:0000256" key="3">
    <source>
        <dbReference type="ARBA" id="ARBA00022722"/>
    </source>
</evidence>
<keyword evidence="4 6" id="KW-0378">Hydrolase</keyword>
<evidence type="ECO:0000256" key="5">
    <source>
        <dbReference type="ARBA" id="ARBA00022839"/>
    </source>
</evidence>
<dbReference type="Pfam" id="PF02609">
    <property type="entry name" value="Exonuc_VII_S"/>
    <property type="match status" value="1"/>
</dbReference>
<keyword evidence="3 6" id="KW-0540">Nuclease</keyword>
<evidence type="ECO:0000256" key="2">
    <source>
        <dbReference type="ARBA" id="ARBA00022490"/>
    </source>
</evidence>
<dbReference type="eggNOG" id="COG1722">
    <property type="taxonomic scope" value="Bacteria"/>
</dbReference>
<reference evidence="7 8" key="3">
    <citation type="journal article" date="2008" name="BMC Genomics">
        <title>The genome of the versatile nitrogen fixer Azorhizobium caulinodans ORS571.</title>
        <authorList>
            <person name="Lee KB."/>
            <person name="Backer P.D."/>
            <person name="Aono T."/>
            <person name="Liu CT."/>
            <person name="Suzuki S."/>
            <person name="Suzuki T."/>
            <person name="Kaneko T."/>
            <person name="Yamada M."/>
            <person name="Tabata S."/>
            <person name="Kupfer D.M."/>
            <person name="Najar F.Z."/>
            <person name="Wiley G.B."/>
            <person name="Roe B."/>
            <person name="Binnewies T.T."/>
            <person name="Ussery D.W."/>
            <person name="D'Haeze W."/>
            <person name="Herder J.D."/>
            <person name="Gevers D."/>
            <person name="Vereecke D."/>
            <person name="Holsters M."/>
            <person name="Oyaizu H."/>
        </authorList>
    </citation>
    <scope>NUCLEOTIDE SEQUENCE [LARGE SCALE GENOMIC DNA]</scope>
    <source>
        <strain evidence="8">ATCC 43989 / DSM 5975 / JCM 20966 / LMG 6465 / NBRC 14845 / NCIMB 13405 / ORS 571</strain>
    </source>
</reference>
<dbReference type="InterPro" id="IPR003761">
    <property type="entry name" value="Exonuc_VII_S"/>
</dbReference>
<keyword evidence="2 6" id="KW-0963">Cytoplasm</keyword>